<reference evidence="2 3" key="1">
    <citation type="submission" date="2019-09" db="EMBL/GenBank/DDBJ databases">
        <authorList>
            <person name="Chandra G."/>
            <person name="Truman W A."/>
        </authorList>
    </citation>
    <scope>NUCLEOTIDE SEQUENCE [LARGE SCALE GENOMIC DNA]</scope>
    <source>
        <strain evidence="2">PS691</strain>
    </source>
</reference>
<evidence type="ECO:0000256" key="1">
    <source>
        <dbReference type="SAM" id="MobiDB-lite"/>
    </source>
</evidence>
<evidence type="ECO:0000313" key="3">
    <source>
        <dbReference type="Proteomes" id="UP000337909"/>
    </source>
</evidence>
<name>A0A5E7ETK4_PSEFL</name>
<feature type="compositionally biased region" description="Basic and acidic residues" evidence="1">
    <location>
        <begin position="15"/>
        <end position="26"/>
    </location>
</feature>
<sequence>MPTSKNPNMGNNPTDRNKASEAERKGGKTTTTTVDKEKPDTGRKGGQHSPGSGRS</sequence>
<accession>A0A5E7ETK4</accession>
<feature type="compositionally biased region" description="Polar residues" evidence="1">
    <location>
        <begin position="1"/>
        <end position="14"/>
    </location>
</feature>
<proteinExistence type="predicted"/>
<organism evidence="2 3">
    <name type="scientific">Pseudomonas fluorescens</name>
    <dbReference type="NCBI Taxonomy" id="294"/>
    <lineage>
        <taxon>Bacteria</taxon>
        <taxon>Pseudomonadati</taxon>
        <taxon>Pseudomonadota</taxon>
        <taxon>Gammaproteobacteria</taxon>
        <taxon>Pseudomonadales</taxon>
        <taxon>Pseudomonadaceae</taxon>
        <taxon>Pseudomonas</taxon>
    </lineage>
</organism>
<dbReference type="EMBL" id="CABVHQ010000069">
    <property type="protein sequence ID" value="VVO30481.1"/>
    <property type="molecule type" value="Genomic_DNA"/>
</dbReference>
<evidence type="ECO:0000313" key="2">
    <source>
        <dbReference type="EMBL" id="VVO30481.1"/>
    </source>
</evidence>
<feature type="region of interest" description="Disordered" evidence="1">
    <location>
        <begin position="1"/>
        <end position="55"/>
    </location>
</feature>
<dbReference type="RefSeq" id="WP_150644729.1">
    <property type="nucleotide sequence ID" value="NZ_CABVHQ010000069.1"/>
</dbReference>
<dbReference type="Proteomes" id="UP000337909">
    <property type="component" value="Unassembled WGS sequence"/>
</dbReference>
<feature type="compositionally biased region" description="Basic and acidic residues" evidence="1">
    <location>
        <begin position="34"/>
        <end position="43"/>
    </location>
</feature>
<gene>
    <name evidence="2" type="ORF">PS691_04901</name>
</gene>
<dbReference type="AlphaFoldDB" id="A0A5E7ETK4"/>
<evidence type="ECO:0008006" key="4">
    <source>
        <dbReference type="Google" id="ProtNLM"/>
    </source>
</evidence>
<protein>
    <recommendedName>
        <fullName evidence="4">Stress protein</fullName>
    </recommendedName>
</protein>